<accession>A0A8E6B3P6</accession>
<feature type="signal peptide" evidence="1">
    <location>
        <begin position="1"/>
        <end position="22"/>
    </location>
</feature>
<evidence type="ECO:0000256" key="1">
    <source>
        <dbReference type="SAM" id="SignalP"/>
    </source>
</evidence>
<gene>
    <name evidence="2" type="ORF">KIH39_21005</name>
</gene>
<keyword evidence="1" id="KW-0732">Signal</keyword>
<organism evidence="2 3">
    <name type="scientific">Telmatocola sphagniphila</name>
    <dbReference type="NCBI Taxonomy" id="1123043"/>
    <lineage>
        <taxon>Bacteria</taxon>
        <taxon>Pseudomonadati</taxon>
        <taxon>Planctomycetota</taxon>
        <taxon>Planctomycetia</taxon>
        <taxon>Gemmatales</taxon>
        <taxon>Gemmataceae</taxon>
    </lineage>
</organism>
<reference evidence="2" key="1">
    <citation type="submission" date="2021-05" db="EMBL/GenBank/DDBJ databases">
        <title>Complete genome sequence of the cellulolytic planctomycete Telmatocola sphagniphila SP2T and characterization of the first cellulase from planctomycetes.</title>
        <authorList>
            <person name="Rakitin A.L."/>
            <person name="Beletsky A.V."/>
            <person name="Naumoff D.G."/>
            <person name="Kulichevskaya I.S."/>
            <person name="Mardanov A.V."/>
            <person name="Ravin N.V."/>
            <person name="Dedysh S.N."/>
        </authorList>
    </citation>
    <scope>NUCLEOTIDE SEQUENCE</scope>
    <source>
        <strain evidence="2">SP2T</strain>
    </source>
</reference>
<protein>
    <submittedName>
        <fullName evidence="2">TIGR03067 domain-containing protein</fullName>
    </submittedName>
</protein>
<keyword evidence="3" id="KW-1185">Reference proteome</keyword>
<dbReference type="Proteomes" id="UP000676194">
    <property type="component" value="Chromosome"/>
</dbReference>
<feature type="chain" id="PRO_5034685867" evidence="1">
    <location>
        <begin position="23"/>
        <end position="145"/>
    </location>
</feature>
<dbReference type="EMBL" id="CP074694">
    <property type="protein sequence ID" value="QVL31302.1"/>
    <property type="molecule type" value="Genomic_DNA"/>
</dbReference>
<evidence type="ECO:0000313" key="3">
    <source>
        <dbReference type="Proteomes" id="UP000676194"/>
    </source>
</evidence>
<proteinExistence type="predicted"/>
<dbReference type="RefSeq" id="WP_213495183.1">
    <property type="nucleotide sequence ID" value="NZ_CP074694.1"/>
</dbReference>
<dbReference type="InterPro" id="IPR017504">
    <property type="entry name" value="CHP03067_Planctomycetes"/>
</dbReference>
<name>A0A8E6B3P6_9BACT</name>
<dbReference type="AlphaFoldDB" id="A0A8E6B3P6"/>
<dbReference type="KEGG" id="tsph:KIH39_21005"/>
<evidence type="ECO:0000313" key="2">
    <source>
        <dbReference type="EMBL" id="QVL31302.1"/>
    </source>
</evidence>
<dbReference type="NCBIfam" id="TIGR03067">
    <property type="entry name" value="Planc_TIGR03067"/>
    <property type="match status" value="1"/>
</dbReference>
<sequence length="145" mass="16318">MKFLLRSLTALALTMIFLYPSAAREDEKSVVGTWVPVSAVIGGKEFPEEVTKSIKMTLTETNYTVDVGGKIDKGTYTLDKKAKIKTLEIKGTEGPNKDKTFKAIYEFKGDNLRVCYDLSGAKYPTEFKSEPNTLLFLAEYKREKK</sequence>